<dbReference type="SUPFAM" id="SSF109854">
    <property type="entry name" value="DinB/YfiT-like putative metalloenzymes"/>
    <property type="match status" value="1"/>
</dbReference>
<dbReference type="GO" id="GO:0016853">
    <property type="term" value="F:isomerase activity"/>
    <property type="evidence" value="ECO:0007669"/>
    <property type="project" value="UniProtKB-KW"/>
</dbReference>
<evidence type="ECO:0000313" key="3">
    <source>
        <dbReference type="EMBL" id="MBM2620671.1"/>
    </source>
</evidence>
<organism evidence="3 4">
    <name type="scientific">Paractinoplanes ovalisporus</name>
    <dbReference type="NCBI Taxonomy" id="2810368"/>
    <lineage>
        <taxon>Bacteria</taxon>
        <taxon>Bacillati</taxon>
        <taxon>Actinomycetota</taxon>
        <taxon>Actinomycetes</taxon>
        <taxon>Micromonosporales</taxon>
        <taxon>Micromonosporaceae</taxon>
        <taxon>Paractinoplanes</taxon>
    </lineage>
</organism>
<gene>
    <name evidence="3" type="ORF">JIG36_34740</name>
</gene>
<sequence length="242" mass="26078">MDRILELIDERSAAFRAAVAAAPSLDVPVPSCPGWTLADLVGHIGNGRRKWAAIVAAGPADTPVAWEAVEPGEDVDAWLAESTRLMLDALREAGPEQGCWTWWGDSQSPQNCGAAARHQLQEIAVHTYDAQLAGGAPQPLPDEVALDGVDEFLRTCASTTSPWPHAPATLDHRVTGGRTWRLWLSADGARLGEPTDAPADGTLEGTANELVLLFYGRVELDSLKLDGDRRIYQQLIDWDPSA</sequence>
<feature type="domain" description="MDMPI C-terminal" evidence="1">
    <location>
        <begin position="143"/>
        <end position="230"/>
    </location>
</feature>
<dbReference type="InterPro" id="IPR034660">
    <property type="entry name" value="DinB/YfiT-like"/>
</dbReference>
<keyword evidence="3" id="KW-0413">Isomerase</keyword>
<dbReference type="RefSeq" id="WP_203380647.1">
    <property type="nucleotide sequence ID" value="NZ_JAENHP010000015.1"/>
</dbReference>
<dbReference type="Proteomes" id="UP000632138">
    <property type="component" value="Unassembled WGS sequence"/>
</dbReference>
<accession>A0ABS2ALJ9</accession>
<protein>
    <submittedName>
        <fullName evidence="3">Maleylpyruvate isomerase family mycothiol-dependent enzyme</fullName>
    </submittedName>
</protein>
<feature type="domain" description="Mycothiol-dependent maleylpyruvate isomerase metal-binding" evidence="2">
    <location>
        <begin position="6"/>
        <end position="131"/>
    </location>
</feature>
<proteinExistence type="predicted"/>
<dbReference type="InterPro" id="IPR010872">
    <property type="entry name" value="MDMPI_C-term_domain"/>
</dbReference>
<dbReference type="InterPro" id="IPR024344">
    <property type="entry name" value="MDMPI_metal-binding"/>
</dbReference>
<evidence type="ECO:0000259" key="1">
    <source>
        <dbReference type="Pfam" id="PF07398"/>
    </source>
</evidence>
<dbReference type="NCBIfam" id="TIGR03083">
    <property type="entry name" value="maleylpyruvate isomerase family mycothiol-dependent enzyme"/>
    <property type="match status" value="1"/>
</dbReference>
<dbReference type="PANTHER" id="PTHR40758">
    <property type="entry name" value="CONSERVED PROTEIN"/>
    <property type="match status" value="1"/>
</dbReference>
<dbReference type="PANTHER" id="PTHR40758:SF1">
    <property type="entry name" value="CONSERVED PROTEIN"/>
    <property type="match status" value="1"/>
</dbReference>
<dbReference type="Gene3D" id="1.20.120.450">
    <property type="entry name" value="dinb family like domain"/>
    <property type="match status" value="1"/>
</dbReference>
<comment type="caution">
    <text evidence="3">The sequence shown here is derived from an EMBL/GenBank/DDBJ whole genome shotgun (WGS) entry which is preliminary data.</text>
</comment>
<dbReference type="Pfam" id="PF11716">
    <property type="entry name" value="MDMPI_N"/>
    <property type="match status" value="1"/>
</dbReference>
<name>A0ABS2ALJ9_9ACTN</name>
<evidence type="ECO:0000313" key="4">
    <source>
        <dbReference type="Proteomes" id="UP000632138"/>
    </source>
</evidence>
<evidence type="ECO:0000259" key="2">
    <source>
        <dbReference type="Pfam" id="PF11716"/>
    </source>
</evidence>
<dbReference type="InterPro" id="IPR017517">
    <property type="entry name" value="Maleyloyr_isom"/>
</dbReference>
<dbReference type="EMBL" id="JAENHP010000015">
    <property type="protein sequence ID" value="MBM2620671.1"/>
    <property type="molecule type" value="Genomic_DNA"/>
</dbReference>
<reference evidence="3 4" key="1">
    <citation type="submission" date="2021-01" db="EMBL/GenBank/DDBJ databases">
        <title>Actinoplanes sp. nov. LDG1-06 isolated from lichen.</title>
        <authorList>
            <person name="Saeng-In P."/>
            <person name="Phongsopitanun W."/>
            <person name="Kanchanasin P."/>
            <person name="Yuki M."/>
            <person name="Kudo T."/>
            <person name="Ohkuma M."/>
            <person name="Tanasupawat S."/>
        </authorList>
    </citation>
    <scope>NUCLEOTIDE SEQUENCE [LARGE SCALE GENOMIC DNA]</scope>
    <source>
        <strain evidence="3 4">LDG1-06</strain>
    </source>
</reference>
<keyword evidence="4" id="KW-1185">Reference proteome</keyword>
<dbReference type="Pfam" id="PF07398">
    <property type="entry name" value="MDMPI_C"/>
    <property type="match status" value="1"/>
</dbReference>